<proteinExistence type="predicted"/>
<dbReference type="AlphaFoldDB" id="A0A0L0FAV2"/>
<dbReference type="Proteomes" id="UP000054560">
    <property type="component" value="Unassembled WGS sequence"/>
</dbReference>
<evidence type="ECO:0000313" key="1">
    <source>
        <dbReference type="EMBL" id="KNC73874.1"/>
    </source>
</evidence>
<evidence type="ECO:0000313" key="2">
    <source>
        <dbReference type="Proteomes" id="UP000054560"/>
    </source>
</evidence>
<organism evidence="1 2">
    <name type="scientific">Sphaeroforma arctica JP610</name>
    <dbReference type="NCBI Taxonomy" id="667725"/>
    <lineage>
        <taxon>Eukaryota</taxon>
        <taxon>Ichthyosporea</taxon>
        <taxon>Ichthyophonida</taxon>
        <taxon>Sphaeroforma</taxon>
    </lineage>
</organism>
<keyword evidence="2" id="KW-1185">Reference proteome</keyword>
<accession>A0A0L0FAV2</accession>
<dbReference type="GeneID" id="25914073"/>
<name>A0A0L0FAV2_9EUKA</name>
<dbReference type="EMBL" id="KQ245038">
    <property type="protein sequence ID" value="KNC73874.1"/>
    <property type="molecule type" value="Genomic_DNA"/>
</dbReference>
<gene>
    <name evidence="1" type="ORF">SARC_13569</name>
</gene>
<sequence length="72" mass="7723">MLAPETGGKFALPQGTKVKAVIFAPPPVVNNTFVKAIQAQGYAALSVVLLDIPYYFSIPDVYLMSADSYCPN</sequence>
<protein>
    <submittedName>
        <fullName evidence="1">Uncharacterized protein</fullName>
    </submittedName>
</protein>
<dbReference type="RefSeq" id="XP_014147776.1">
    <property type="nucleotide sequence ID" value="XM_014292301.1"/>
</dbReference>
<reference evidence="1 2" key="1">
    <citation type="submission" date="2011-02" db="EMBL/GenBank/DDBJ databases">
        <title>The Genome Sequence of Sphaeroforma arctica JP610.</title>
        <authorList>
            <consortium name="The Broad Institute Genome Sequencing Platform"/>
            <person name="Russ C."/>
            <person name="Cuomo C."/>
            <person name="Young S.K."/>
            <person name="Zeng Q."/>
            <person name="Gargeya S."/>
            <person name="Alvarado L."/>
            <person name="Berlin A."/>
            <person name="Chapman S.B."/>
            <person name="Chen Z."/>
            <person name="Freedman E."/>
            <person name="Gellesch M."/>
            <person name="Goldberg J."/>
            <person name="Griggs A."/>
            <person name="Gujja S."/>
            <person name="Heilman E."/>
            <person name="Heiman D."/>
            <person name="Howarth C."/>
            <person name="Mehta T."/>
            <person name="Neiman D."/>
            <person name="Pearson M."/>
            <person name="Roberts A."/>
            <person name="Saif S."/>
            <person name="Shea T."/>
            <person name="Shenoy N."/>
            <person name="Sisk P."/>
            <person name="Stolte C."/>
            <person name="Sykes S."/>
            <person name="White J."/>
            <person name="Yandava C."/>
            <person name="Burger G."/>
            <person name="Gray M.W."/>
            <person name="Holland P.W.H."/>
            <person name="King N."/>
            <person name="Lang F.B.F."/>
            <person name="Roger A.J."/>
            <person name="Ruiz-Trillo I."/>
            <person name="Haas B."/>
            <person name="Nusbaum C."/>
            <person name="Birren B."/>
        </authorList>
    </citation>
    <scope>NUCLEOTIDE SEQUENCE [LARGE SCALE GENOMIC DNA]</scope>
    <source>
        <strain evidence="1 2">JP610</strain>
    </source>
</reference>